<dbReference type="InterPro" id="IPR036282">
    <property type="entry name" value="Glutathione-S-Trfase_C_sf"/>
</dbReference>
<dbReference type="CDD" id="cd00299">
    <property type="entry name" value="GST_C_family"/>
    <property type="match status" value="1"/>
</dbReference>
<dbReference type="SUPFAM" id="SSF47616">
    <property type="entry name" value="GST C-terminal domain-like"/>
    <property type="match status" value="1"/>
</dbReference>
<feature type="region of interest" description="Disordered" evidence="1">
    <location>
        <begin position="35"/>
        <end position="72"/>
    </location>
</feature>
<sequence length="138" mass="14494">PSSSPSSSPSPSSIPPDLARALSIDLAALEETCPTTRLRRSTTHHHSSTGSIQSAASPSSSTSALPSSSLSSLSPFLAGDVFSVADCAVWPLVDALRRSGWDGWSDERWPELVGYWRALGEERGLLVDGGVEGEDASR</sequence>
<gene>
    <name evidence="2" type="ORF">DBV05_g12570</name>
</gene>
<reference evidence="2 3" key="1">
    <citation type="journal article" date="2019" name="Sci. Rep.">
        <title>A multi-omics analysis of the grapevine pathogen Lasiodiplodia theobromae reveals that temperature affects the expression of virulence- and pathogenicity-related genes.</title>
        <authorList>
            <person name="Felix C."/>
            <person name="Meneses R."/>
            <person name="Goncalves M.F.M."/>
            <person name="Tilleman L."/>
            <person name="Duarte A.S."/>
            <person name="Jorrin-Novo J.V."/>
            <person name="Van de Peer Y."/>
            <person name="Deforce D."/>
            <person name="Van Nieuwerburgh F."/>
            <person name="Esteves A.C."/>
            <person name="Alves A."/>
        </authorList>
    </citation>
    <scope>NUCLEOTIDE SEQUENCE [LARGE SCALE GENOMIC DNA]</scope>
    <source>
        <strain evidence="2 3">LA-SOL3</strain>
    </source>
</reference>
<organism evidence="2 3">
    <name type="scientific">Lasiodiplodia theobromae</name>
    <dbReference type="NCBI Taxonomy" id="45133"/>
    <lineage>
        <taxon>Eukaryota</taxon>
        <taxon>Fungi</taxon>
        <taxon>Dikarya</taxon>
        <taxon>Ascomycota</taxon>
        <taxon>Pezizomycotina</taxon>
        <taxon>Dothideomycetes</taxon>
        <taxon>Dothideomycetes incertae sedis</taxon>
        <taxon>Botryosphaeriales</taxon>
        <taxon>Botryosphaeriaceae</taxon>
        <taxon>Lasiodiplodia</taxon>
    </lineage>
</organism>
<dbReference type="Proteomes" id="UP000325902">
    <property type="component" value="Unassembled WGS sequence"/>
</dbReference>
<dbReference type="EMBL" id="VCHE01000283">
    <property type="protein sequence ID" value="KAB2568747.1"/>
    <property type="molecule type" value="Genomic_DNA"/>
</dbReference>
<evidence type="ECO:0000313" key="3">
    <source>
        <dbReference type="Proteomes" id="UP000325902"/>
    </source>
</evidence>
<evidence type="ECO:0000313" key="2">
    <source>
        <dbReference type="EMBL" id="KAB2568747.1"/>
    </source>
</evidence>
<feature type="non-terminal residue" evidence="2">
    <location>
        <position position="1"/>
    </location>
</feature>
<comment type="caution">
    <text evidence="2">The sequence shown here is derived from an EMBL/GenBank/DDBJ whole genome shotgun (WGS) entry which is preliminary data.</text>
</comment>
<evidence type="ECO:0000256" key="1">
    <source>
        <dbReference type="SAM" id="MobiDB-lite"/>
    </source>
</evidence>
<dbReference type="AlphaFoldDB" id="A0A5N5CTS0"/>
<dbReference type="Gene3D" id="1.20.1050.10">
    <property type="match status" value="1"/>
</dbReference>
<keyword evidence="3" id="KW-1185">Reference proteome</keyword>
<proteinExistence type="predicted"/>
<feature type="compositionally biased region" description="Basic residues" evidence="1">
    <location>
        <begin position="37"/>
        <end position="47"/>
    </location>
</feature>
<feature type="compositionally biased region" description="Low complexity" evidence="1">
    <location>
        <begin position="48"/>
        <end position="72"/>
    </location>
</feature>
<evidence type="ECO:0008006" key="4">
    <source>
        <dbReference type="Google" id="ProtNLM"/>
    </source>
</evidence>
<accession>A0A5N5CTS0</accession>
<protein>
    <recommendedName>
        <fullName evidence="4">GST C-terminal domain-containing protein</fullName>
    </recommendedName>
</protein>
<name>A0A5N5CTS0_9PEZI</name>